<comment type="caution">
    <text evidence="2">The sequence shown here is derived from an EMBL/GenBank/DDBJ whole genome shotgun (WGS) entry which is preliminary data.</text>
</comment>
<accession>A0A7Y4GWM5</accession>
<dbReference type="AlphaFoldDB" id="A0A7Y4GWM5"/>
<evidence type="ECO:0000313" key="2">
    <source>
        <dbReference type="EMBL" id="NOJ43308.1"/>
    </source>
</evidence>
<gene>
    <name evidence="2" type="ORF">HCN58_27700</name>
</gene>
<dbReference type="EMBL" id="JAAVLX010000010">
    <property type="protein sequence ID" value="NOJ43308.1"/>
    <property type="molecule type" value="Genomic_DNA"/>
</dbReference>
<keyword evidence="3" id="KW-1185">Reference proteome</keyword>
<dbReference type="RefSeq" id="WP_171582528.1">
    <property type="nucleotide sequence ID" value="NZ_JAAVLX010000010.1"/>
</dbReference>
<name>A0A7Y4GWM5_9BRAD</name>
<dbReference type="Proteomes" id="UP000544122">
    <property type="component" value="Unassembled WGS sequence"/>
</dbReference>
<protein>
    <submittedName>
        <fullName evidence="2">Uncharacterized protein</fullName>
    </submittedName>
</protein>
<evidence type="ECO:0000313" key="3">
    <source>
        <dbReference type="Proteomes" id="UP000544122"/>
    </source>
</evidence>
<feature type="region of interest" description="Disordered" evidence="1">
    <location>
        <begin position="1"/>
        <end position="21"/>
    </location>
</feature>
<sequence>MNNRMSERRTPSTAEREARKVFRDADAKVALSEHERAQQAFHANRERLKAERLAREAAAKQKHKT</sequence>
<reference evidence="2 3" key="1">
    <citation type="submission" date="2020-03" db="EMBL/GenBank/DDBJ databases">
        <title>Bradyrhizobium diversity isolated from nodules of Indigofera sp.</title>
        <authorList>
            <person name="Klepa M."/>
            <person name="Helene L."/>
            <person name="Hungria M."/>
        </authorList>
    </citation>
    <scope>NUCLEOTIDE SEQUENCE [LARGE SCALE GENOMIC DNA]</scope>
    <source>
        <strain evidence="2 3">WSM 1791</strain>
    </source>
</reference>
<organism evidence="2 3">
    <name type="scientific">Bradyrhizobium australiense</name>
    <dbReference type="NCBI Taxonomy" id="2721161"/>
    <lineage>
        <taxon>Bacteria</taxon>
        <taxon>Pseudomonadati</taxon>
        <taxon>Pseudomonadota</taxon>
        <taxon>Alphaproteobacteria</taxon>
        <taxon>Hyphomicrobiales</taxon>
        <taxon>Nitrobacteraceae</taxon>
        <taxon>Bradyrhizobium</taxon>
    </lineage>
</organism>
<proteinExistence type="predicted"/>
<evidence type="ECO:0000256" key="1">
    <source>
        <dbReference type="SAM" id="MobiDB-lite"/>
    </source>
</evidence>